<keyword evidence="1" id="KW-0732">Signal</keyword>
<name>A0ABQ8HWU8_9ROSI</name>
<gene>
    <name evidence="2" type="ORF">JRO89_XS06G0056300</name>
</gene>
<evidence type="ECO:0000313" key="2">
    <source>
        <dbReference type="EMBL" id="KAH7568819.1"/>
    </source>
</evidence>
<reference evidence="2 3" key="1">
    <citation type="submission" date="2021-02" db="EMBL/GenBank/DDBJ databases">
        <title>Plant Genome Project.</title>
        <authorList>
            <person name="Zhang R.-G."/>
        </authorList>
    </citation>
    <scope>NUCLEOTIDE SEQUENCE [LARGE SCALE GENOMIC DNA]</scope>
    <source>
        <tissue evidence="2">Leaves</tissue>
    </source>
</reference>
<comment type="caution">
    <text evidence="2">The sequence shown here is derived from an EMBL/GenBank/DDBJ whole genome shotgun (WGS) entry which is preliminary data.</text>
</comment>
<feature type="signal peptide" evidence="1">
    <location>
        <begin position="1"/>
        <end position="21"/>
    </location>
</feature>
<dbReference type="EMBL" id="JAFEMO010000006">
    <property type="protein sequence ID" value="KAH7568819.1"/>
    <property type="molecule type" value="Genomic_DNA"/>
</dbReference>
<evidence type="ECO:0000256" key="1">
    <source>
        <dbReference type="SAM" id="SignalP"/>
    </source>
</evidence>
<dbReference type="Proteomes" id="UP000827721">
    <property type="component" value="Unassembled WGS sequence"/>
</dbReference>
<proteinExistence type="predicted"/>
<keyword evidence="3" id="KW-1185">Reference proteome</keyword>
<protein>
    <submittedName>
        <fullName evidence="2">Uncharacterized protein</fullName>
    </submittedName>
</protein>
<evidence type="ECO:0000313" key="3">
    <source>
        <dbReference type="Proteomes" id="UP000827721"/>
    </source>
</evidence>
<sequence>MAASLRLYLCLILILLSFSLSENRPLSPPPPHPRPVLPHIQGRNLTGLVRALGADAEEVLNIGLENEKKNKGLYASKRASPGALKSNLKPGTSDFMPLTMQNYALTLIPPLLGEKENFARATNEYLA</sequence>
<organism evidence="2 3">
    <name type="scientific">Xanthoceras sorbifolium</name>
    <dbReference type="NCBI Taxonomy" id="99658"/>
    <lineage>
        <taxon>Eukaryota</taxon>
        <taxon>Viridiplantae</taxon>
        <taxon>Streptophyta</taxon>
        <taxon>Embryophyta</taxon>
        <taxon>Tracheophyta</taxon>
        <taxon>Spermatophyta</taxon>
        <taxon>Magnoliopsida</taxon>
        <taxon>eudicotyledons</taxon>
        <taxon>Gunneridae</taxon>
        <taxon>Pentapetalae</taxon>
        <taxon>rosids</taxon>
        <taxon>malvids</taxon>
        <taxon>Sapindales</taxon>
        <taxon>Sapindaceae</taxon>
        <taxon>Xanthoceroideae</taxon>
        <taxon>Xanthoceras</taxon>
    </lineage>
</organism>
<accession>A0ABQ8HWU8</accession>
<feature type="chain" id="PRO_5045358404" evidence="1">
    <location>
        <begin position="22"/>
        <end position="127"/>
    </location>
</feature>